<organism evidence="1 2">
    <name type="scientific">Flaviaesturariibacter flavus</name>
    <dbReference type="NCBI Taxonomy" id="2502780"/>
    <lineage>
        <taxon>Bacteria</taxon>
        <taxon>Pseudomonadati</taxon>
        <taxon>Bacteroidota</taxon>
        <taxon>Chitinophagia</taxon>
        <taxon>Chitinophagales</taxon>
        <taxon>Chitinophagaceae</taxon>
        <taxon>Flaviaestuariibacter</taxon>
    </lineage>
</organism>
<dbReference type="InterPro" id="IPR008969">
    <property type="entry name" value="CarboxyPept-like_regulatory"/>
</dbReference>
<name>A0A4R1BK78_9BACT</name>
<evidence type="ECO:0000313" key="1">
    <source>
        <dbReference type="EMBL" id="TCJ17709.1"/>
    </source>
</evidence>
<evidence type="ECO:0000313" key="2">
    <source>
        <dbReference type="Proteomes" id="UP000295334"/>
    </source>
</evidence>
<dbReference type="SUPFAM" id="SSF49464">
    <property type="entry name" value="Carboxypeptidase regulatory domain-like"/>
    <property type="match status" value="1"/>
</dbReference>
<dbReference type="SUPFAM" id="SSF56935">
    <property type="entry name" value="Porins"/>
    <property type="match status" value="1"/>
</dbReference>
<dbReference type="Proteomes" id="UP000295334">
    <property type="component" value="Unassembled WGS sequence"/>
</dbReference>
<comment type="caution">
    <text evidence="1">The sequence shown here is derived from an EMBL/GenBank/DDBJ whole genome shotgun (WGS) entry which is preliminary data.</text>
</comment>
<dbReference type="OrthoDB" id="603275at2"/>
<dbReference type="RefSeq" id="WP_131447787.1">
    <property type="nucleotide sequence ID" value="NZ_SJZI01000008.1"/>
</dbReference>
<sequence length="877" mass="98620">MLAGDQAFSQGEVRLAGSVTDPESLPLSGVSVTATDPKSKAIIAYAFSGNDGLFELRYPPRPSDSLELTFSLIGYGPKLLHLARSAQSSLRIVLAPKPIELPEFNVKTGPVVAGRDTIVYQAGQFRQLGDKAIGDVIARFPGIEVRPNGQILYNGRPIIKYYIEGVDLLDDRYSLANRNLPSEYVDKVQILENHQPIRALDSFALSNRAAINIKLKNNVRMRLIGRAELGLGATPLLSEDQVVAIRLRRNLQFLNVAKFNNTGADNSQDLASLNGNENTGFTRNRTAKRDLLAIPNPGTPDINKSRYLLNRQSVVSGNYLFPLRKEATLRLHASYVNDRIRKTMEQASVYKTPTATIGIDERVGMRTDMERFEADLALEKNQKKQYAAHSVRVKLWNAKDVSDTYNGASFIGQTLTNPFFDLRFSSRLIRANRKLAQELYSVAGYYRNAQRLEVLPGLYPAIFNTAPGYDGFSQTGIYELKYAESYFAVRGFGKRVQKQYKVGVSGQLASVGSDLRFRYADESKYAPDSFANDLNSANLFLYQESEWSYKDEVFSAKLKLPWGINFLSYGDSLHSFGDSRKRVIVNPFLSGSMRVLKKMTLDGSIAYSQNFTDILSTYRGYIFNTYRNATRNNALVDKQDLLSATLGLSYNNPVKGLSWSVSHTRSQITSGLIDRTRFNGQLQDRSAEAVRNTTSNNSVAVSVGKYIWELKTATNIAMDYGVSSAPQFFENSMVRSRTNVLNFSAGVSSGLSEKLSLNYRLVISRNRSRLDQEKNFFEATQTRHVASVNYAPVRKLILRVTSEYYVISGTATERQPANFTDLSLRYFLKNKSELELSTTNILDTRSYTWASSFEYLSLFRRYETRPFQVLLKYAFTF</sequence>
<dbReference type="AlphaFoldDB" id="A0A4R1BK78"/>
<proteinExistence type="predicted"/>
<keyword evidence="2" id="KW-1185">Reference proteome</keyword>
<dbReference type="EMBL" id="SJZI01000008">
    <property type="protein sequence ID" value="TCJ17709.1"/>
    <property type="molecule type" value="Genomic_DNA"/>
</dbReference>
<keyword evidence="1" id="KW-0675">Receptor</keyword>
<accession>A0A4R1BK78</accession>
<reference evidence="1 2" key="1">
    <citation type="submission" date="2019-03" db="EMBL/GenBank/DDBJ databases">
        <authorList>
            <person name="Kim M.K.M."/>
        </authorList>
    </citation>
    <scope>NUCLEOTIDE SEQUENCE [LARGE SCALE GENOMIC DNA]</scope>
    <source>
        <strain evidence="1 2">17J68-12</strain>
    </source>
</reference>
<gene>
    <name evidence="1" type="ORF">EPD60_05835</name>
</gene>
<protein>
    <submittedName>
        <fullName evidence="1">TonB-dependent receptor</fullName>
    </submittedName>
</protein>